<keyword evidence="2" id="KW-0812">Transmembrane</keyword>
<evidence type="ECO:0000256" key="1">
    <source>
        <dbReference type="SAM" id="MobiDB-lite"/>
    </source>
</evidence>
<evidence type="ECO:0000313" key="3">
    <source>
        <dbReference type="EMBL" id="OEU22839.1"/>
    </source>
</evidence>
<dbReference type="OrthoDB" id="46372at2759"/>
<feature type="transmembrane region" description="Helical" evidence="2">
    <location>
        <begin position="27"/>
        <end position="45"/>
    </location>
</feature>
<evidence type="ECO:0000313" key="4">
    <source>
        <dbReference type="Proteomes" id="UP000095751"/>
    </source>
</evidence>
<name>A0A1E7FXG6_9STRA</name>
<keyword evidence="4" id="KW-1185">Reference proteome</keyword>
<proteinExistence type="predicted"/>
<dbReference type="Proteomes" id="UP000095751">
    <property type="component" value="Unassembled WGS sequence"/>
</dbReference>
<evidence type="ECO:0000256" key="2">
    <source>
        <dbReference type="SAM" id="Phobius"/>
    </source>
</evidence>
<dbReference type="InParanoid" id="A0A1E7FXG6"/>
<accession>A0A1E7FXG6</accession>
<reference evidence="3 4" key="1">
    <citation type="submission" date="2016-09" db="EMBL/GenBank/DDBJ databases">
        <title>Extensive genetic diversity and differential bi-allelic expression allows diatom success in the polar Southern Ocean.</title>
        <authorList>
            <consortium name="DOE Joint Genome Institute"/>
            <person name="Mock T."/>
            <person name="Otillar R.P."/>
            <person name="Strauss J."/>
            <person name="Dupont C."/>
            <person name="Frickenhaus S."/>
            <person name="Maumus F."/>
            <person name="Mcmullan M."/>
            <person name="Sanges R."/>
            <person name="Schmutz J."/>
            <person name="Toseland A."/>
            <person name="Valas R."/>
            <person name="Veluchamy A."/>
            <person name="Ward B.J."/>
            <person name="Allen A."/>
            <person name="Barry K."/>
            <person name="Falciatore A."/>
            <person name="Ferrante M."/>
            <person name="Fortunato A.E."/>
            <person name="Gloeckner G."/>
            <person name="Gruber A."/>
            <person name="Hipkin R."/>
            <person name="Janech M."/>
            <person name="Kroth P."/>
            <person name="Leese F."/>
            <person name="Lindquist E."/>
            <person name="Lyon B.R."/>
            <person name="Martin J."/>
            <person name="Mayer C."/>
            <person name="Parker M."/>
            <person name="Quesneville H."/>
            <person name="Raymond J."/>
            <person name="Uhlig C."/>
            <person name="Valentin K.U."/>
            <person name="Worden A.Z."/>
            <person name="Armbrust E.V."/>
            <person name="Bowler C."/>
            <person name="Green B."/>
            <person name="Moulton V."/>
            <person name="Van Oosterhout C."/>
            <person name="Grigoriev I."/>
        </authorList>
    </citation>
    <scope>NUCLEOTIDE SEQUENCE [LARGE SCALE GENOMIC DNA]</scope>
    <source>
        <strain evidence="3 4">CCMP1102</strain>
    </source>
</reference>
<dbReference type="EMBL" id="KV784353">
    <property type="protein sequence ID" value="OEU22839.1"/>
    <property type="molecule type" value="Genomic_DNA"/>
</dbReference>
<protein>
    <submittedName>
        <fullName evidence="3">Uncharacterized protein</fullName>
    </submittedName>
</protein>
<gene>
    <name evidence="3" type="ORF">FRACYDRAFT_233003</name>
</gene>
<keyword evidence="2" id="KW-0472">Membrane</keyword>
<dbReference type="KEGG" id="fcy:FRACYDRAFT_233003"/>
<keyword evidence="2" id="KW-1133">Transmembrane helix</keyword>
<dbReference type="AlphaFoldDB" id="A0A1E7FXG6"/>
<organism evidence="3 4">
    <name type="scientific">Fragilariopsis cylindrus CCMP1102</name>
    <dbReference type="NCBI Taxonomy" id="635003"/>
    <lineage>
        <taxon>Eukaryota</taxon>
        <taxon>Sar</taxon>
        <taxon>Stramenopiles</taxon>
        <taxon>Ochrophyta</taxon>
        <taxon>Bacillariophyta</taxon>
        <taxon>Bacillariophyceae</taxon>
        <taxon>Bacillariophycidae</taxon>
        <taxon>Bacillariales</taxon>
        <taxon>Bacillariaceae</taxon>
        <taxon>Fragilariopsis</taxon>
    </lineage>
</organism>
<feature type="region of interest" description="Disordered" evidence="1">
    <location>
        <begin position="59"/>
        <end position="109"/>
    </location>
</feature>
<sequence>MRSTAKTVAAGKKKNQNSDYYDKNTRLWCMLFVAVSLYSAIWIFTSTQIDVTVIQKLPPQLSSRSGPSKQKRSSSSSRQNSTTIATTTNKENTTTKNATETKTDDVGSDYDNDNEKKFISYQLHYDKPYDITFGHNTKCVVGVKTNKWGRKPIRRAALTYPFRKILDVTTTVQTNLKIISIGDSVGMQFHELLEEALQPPTTTSTSITTTVADAEDALLQSNNYRVVYQNAWGDHETVSVSAPVDGGGALAALRMTGLLLEEGRGQAPPNAGPNKKNGAGGWLPEYVQQILNHTYNTVTTNTTRTAKTKAVESFDAMIFRIPHGWLSLNLITRERLEASLLLARELFGINTAIVQTLFLNMINNEREAFNVLDIEYLFLRENCLPVNLIVSSIYSNSNSLFAMITTSLYLNHYARYYVRIIYNIIVNAFSTIGAQNNVKTIDDLIELDKTNDMISNLVEASWERSDLPDLLLMDFGGWTDKLTNLNARLAGMDQSAANYTLERLGCAIFPPSIAMSCVDQVNPGSCTCTRNMISIDGMHFCMESIGGRTIGAIACLLQCSLFPSQYNDDNNKVKLLRRCQKHCNDQFMSLSEASSLSTTGITPT</sequence>
<feature type="compositionally biased region" description="Low complexity" evidence="1">
    <location>
        <begin position="62"/>
        <end position="98"/>
    </location>
</feature>